<dbReference type="SUPFAM" id="SSF55729">
    <property type="entry name" value="Acyl-CoA N-acyltransferases (Nat)"/>
    <property type="match status" value="1"/>
</dbReference>
<gene>
    <name evidence="2" type="ORF">H9637_10430</name>
</gene>
<accession>A0ABR8YT57</accession>
<dbReference type="PANTHER" id="PTHR43792">
    <property type="entry name" value="GNAT FAMILY, PUTATIVE (AFU_ORTHOLOGUE AFUA_3G00765)-RELATED-RELATED"/>
    <property type="match status" value="1"/>
</dbReference>
<evidence type="ECO:0000313" key="3">
    <source>
        <dbReference type="Proteomes" id="UP000627166"/>
    </source>
</evidence>
<feature type="domain" description="N-acetyltransferase" evidence="1">
    <location>
        <begin position="15"/>
        <end position="175"/>
    </location>
</feature>
<dbReference type="PROSITE" id="PS51186">
    <property type="entry name" value="GNAT"/>
    <property type="match status" value="1"/>
</dbReference>
<dbReference type="RefSeq" id="WP_191740415.1">
    <property type="nucleotide sequence ID" value="NZ_JACSQB010000078.1"/>
</dbReference>
<sequence>MIVNESTPTIETERLILRKFTENDVDALFEILSDEDVNTFLPWFPLKNINEAKLFLKEHFLEYYNKPLSYRYAICLKEDNKPIGYVCLSDDENHDLGYGLKKEFWNQGIVTEASKSVVERIKCGGYAYITATHDRNNLPSGEVMKKLGMTYKYSYVEQWQPKDISVTFRMFQLNFDGNEKRTYMEYWNKYEEHFVENNV</sequence>
<dbReference type="Pfam" id="PF13302">
    <property type="entry name" value="Acetyltransf_3"/>
    <property type="match status" value="1"/>
</dbReference>
<keyword evidence="3" id="KW-1185">Reference proteome</keyword>
<dbReference type="InterPro" id="IPR016181">
    <property type="entry name" value="Acyl_CoA_acyltransferase"/>
</dbReference>
<reference evidence="2 3" key="1">
    <citation type="submission" date="2020-08" db="EMBL/GenBank/DDBJ databases">
        <title>A Genomic Blueprint of the Chicken Gut Microbiome.</title>
        <authorList>
            <person name="Gilroy R."/>
            <person name="Ravi A."/>
            <person name="Getino M."/>
            <person name="Pursley I."/>
            <person name="Horton D.L."/>
            <person name="Alikhan N.-F."/>
            <person name="Baker D."/>
            <person name="Gharbi K."/>
            <person name="Hall N."/>
            <person name="Watson M."/>
            <person name="Adriaenssens E.M."/>
            <person name="Foster-Nyarko E."/>
            <person name="Jarju S."/>
            <person name="Secka A."/>
            <person name="Antonio M."/>
            <person name="Oren A."/>
            <person name="Chaudhuri R."/>
            <person name="La Ragione R.M."/>
            <person name="Hildebrand F."/>
            <person name="Pallen M.J."/>
        </authorList>
    </citation>
    <scope>NUCLEOTIDE SEQUENCE [LARGE SCALE GENOMIC DNA]</scope>
    <source>
        <strain evidence="2 3">N37</strain>
    </source>
</reference>
<comment type="caution">
    <text evidence="2">The sequence shown here is derived from an EMBL/GenBank/DDBJ whole genome shotgun (WGS) entry which is preliminary data.</text>
</comment>
<dbReference type="Proteomes" id="UP000627166">
    <property type="component" value="Unassembled WGS sequence"/>
</dbReference>
<dbReference type="PANTHER" id="PTHR43792:SF1">
    <property type="entry name" value="N-ACETYLTRANSFERASE DOMAIN-CONTAINING PROTEIN"/>
    <property type="match status" value="1"/>
</dbReference>
<name>A0ABR8YT57_9CLOT</name>
<dbReference type="InterPro" id="IPR000182">
    <property type="entry name" value="GNAT_dom"/>
</dbReference>
<organism evidence="2 3">
    <name type="scientific">Clostridium faecium</name>
    <dbReference type="NCBI Taxonomy" id="2762223"/>
    <lineage>
        <taxon>Bacteria</taxon>
        <taxon>Bacillati</taxon>
        <taxon>Bacillota</taxon>
        <taxon>Clostridia</taxon>
        <taxon>Eubacteriales</taxon>
        <taxon>Clostridiaceae</taxon>
        <taxon>Clostridium</taxon>
    </lineage>
</organism>
<dbReference type="Gene3D" id="3.40.630.30">
    <property type="match status" value="1"/>
</dbReference>
<dbReference type="InterPro" id="IPR051531">
    <property type="entry name" value="N-acetyltransferase"/>
</dbReference>
<evidence type="ECO:0000313" key="2">
    <source>
        <dbReference type="EMBL" id="MBD8047448.1"/>
    </source>
</evidence>
<dbReference type="EMBL" id="JACSQB010000078">
    <property type="protein sequence ID" value="MBD8047448.1"/>
    <property type="molecule type" value="Genomic_DNA"/>
</dbReference>
<evidence type="ECO:0000259" key="1">
    <source>
        <dbReference type="PROSITE" id="PS51186"/>
    </source>
</evidence>
<proteinExistence type="predicted"/>
<protein>
    <submittedName>
        <fullName evidence="2">GNAT family N-acetyltransferase</fullName>
    </submittedName>
</protein>